<dbReference type="EMBL" id="CAVMJV010000015">
    <property type="protein sequence ID" value="CAK5053519.1"/>
    <property type="molecule type" value="Genomic_DNA"/>
</dbReference>
<gene>
    <name evidence="1" type="ORF">MENTE1834_LOCUS14147</name>
</gene>
<evidence type="ECO:0000313" key="1">
    <source>
        <dbReference type="EMBL" id="CAK5053519.1"/>
    </source>
</evidence>
<evidence type="ECO:0000313" key="2">
    <source>
        <dbReference type="Proteomes" id="UP001497535"/>
    </source>
</evidence>
<accession>A0ACB0YMQ3</accession>
<name>A0ACB0YMQ3_MELEN</name>
<protein>
    <submittedName>
        <fullName evidence="1">Uncharacterized protein</fullName>
    </submittedName>
</protein>
<reference evidence="1" key="1">
    <citation type="submission" date="2023-11" db="EMBL/GenBank/DDBJ databases">
        <authorList>
            <person name="Poullet M."/>
        </authorList>
    </citation>
    <scope>NUCLEOTIDE SEQUENCE</scope>
    <source>
        <strain evidence="1">E1834</strain>
    </source>
</reference>
<comment type="caution">
    <text evidence="1">The sequence shown here is derived from an EMBL/GenBank/DDBJ whole genome shotgun (WGS) entry which is preliminary data.</text>
</comment>
<sequence>MAEEGSSNSDWILVEKEKNDLEKLQTNFDKLQKNLGEEKERTVNLENELKEMDKKIHQINFDHKNELEEMRQNFQKLIEENKQLKTEYDVSLRQKDEKINSLEEEIKKVNKKYSARSFKFLNFFGFKLRGR</sequence>
<keyword evidence="2" id="KW-1185">Reference proteome</keyword>
<organism evidence="1 2">
    <name type="scientific">Meloidogyne enterolobii</name>
    <name type="common">Root-knot nematode worm</name>
    <name type="synonym">Meloidogyne mayaguensis</name>
    <dbReference type="NCBI Taxonomy" id="390850"/>
    <lineage>
        <taxon>Eukaryota</taxon>
        <taxon>Metazoa</taxon>
        <taxon>Ecdysozoa</taxon>
        <taxon>Nematoda</taxon>
        <taxon>Chromadorea</taxon>
        <taxon>Rhabditida</taxon>
        <taxon>Tylenchina</taxon>
        <taxon>Tylenchomorpha</taxon>
        <taxon>Tylenchoidea</taxon>
        <taxon>Meloidogynidae</taxon>
        <taxon>Meloidogyninae</taxon>
        <taxon>Meloidogyne</taxon>
    </lineage>
</organism>
<proteinExistence type="predicted"/>
<dbReference type="Proteomes" id="UP001497535">
    <property type="component" value="Unassembled WGS sequence"/>
</dbReference>